<dbReference type="AlphaFoldDB" id="A0A6J4V0H6"/>
<sequence length="44" mass="4882">MRQPQCAESGNALAQPMRLAAVRAPKVRMRETRGDEEDILASAR</sequence>
<evidence type="ECO:0000313" key="1">
    <source>
        <dbReference type="EMBL" id="CAA9563406.1"/>
    </source>
</evidence>
<organism evidence="1">
    <name type="scientific">uncultured Thermomicrobiales bacterium</name>
    <dbReference type="NCBI Taxonomy" id="1645740"/>
    <lineage>
        <taxon>Bacteria</taxon>
        <taxon>Pseudomonadati</taxon>
        <taxon>Thermomicrobiota</taxon>
        <taxon>Thermomicrobia</taxon>
        <taxon>Thermomicrobiales</taxon>
        <taxon>environmental samples</taxon>
    </lineage>
</organism>
<accession>A0A6J4V0H6</accession>
<name>A0A6J4V0H6_9BACT</name>
<proteinExistence type="predicted"/>
<dbReference type="EMBL" id="CADCWF010000182">
    <property type="protein sequence ID" value="CAA9563406.1"/>
    <property type="molecule type" value="Genomic_DNA"/>
</dbReference>
<protein>
    <submittedName>
        <fullName evidence="1">Uncharacterized protein</fullName>
    </submittedName>
</protein>
<reference evidence="1" key="1">
    <citation type="submission" date="2020-02" db="EMBL/GenBank/DDBJ databases">
        <authorList>
            <person name="Meier V. D."/>
        </authorList>
    </citation>
    <scope>NUCLEOTIDE SEQUENCE</scope>
    <source>
        <strain evidence="1">AVDCRST_MAG59</strain>
    </source>
</reference>
<gene>
    <name evidence="1" type="ORF">AVDCRST_MAG59-2785</name>
</gene>